<dbReference type="SUPFAM" id="SSF48008">
    <property type="entry name" value="GntR ligand-binding domain-like"/>
    <property type="match status" value="1"/>
</dbReference>
<dbReference type="InterPro" id="IPR000524">
    <property type="entry name" value="Tscrpt_reg_HTH_GntR"/>
</dbReference>
<keyword evidence="6" id="KW-1185">Reference proteome</keyword>
<evidence type="ECO:0000256" key="1">
    <source>
        <dbReference type="ARBA" id="ARBA00023015"/>
    </source>
</evidence>
<dbReference type="PANTHER" id="PTHR43537">
    <property type="entry name" value="TRANSCRIPTIONAL REGULATOR, GNTR FAMILY"/>
    <property type="match status" value="1"/>
</dbReference>
<accession>A0AA96LI53</accession>
<dbReference type="InterPro" id="IPR011711">
    <property type="entry name" value="GntR_C"/>
</dbReference>
<dbReference type="SMART" id="SM00345">
    <property type="entry name" value="HTH_GNTR"/>
    <property type="match status" value="1"/>
</dbReference>
<dbReference type="RefSeq" id="WP_315608117.1">
    <property type="nucleotide sequence ID" value="NZ_CP130318.1"/>
</dbReference>
<dbReference type="Gene3D" id="1.20.120.530">
    <property type="entry name" value="GntR ligand-binding domain-like"/>
    <property type="match status" value="1"/>
</dbReference>
<dbReference type="Pfam" id="PF07729">
    <property type="entry name" value="FCD"/>
    <property type="match status" value="1"/>
</dbReference>
<feature type="domain" description="HTH gntR-type" evidence="4">
    <location>
        <begin position="11"/>
        <end position="77"/>
    </location>
</feature>
<evidence type="ECO:0000313" key="5">
    <source>
        <dbReference type="EMBL" id="WNQ14347.1"/>
    </source>
</evidence>
<organism evidence="5 6">
    <name type="scientific">Paenibacillus aurantius</name>
    <dbReference type="NCBI Taxonomy" id="2918900"/>
    <lineage>
        <taxon>Bacteria</taxon>
        <taxon>Bacillati</taxon>
        <taxon>Bacillota</taxon>
        <taxon>Bacilli</taxon>
        <taxon>Bacillales</taxon>
        <taxon>Paenibacillaceae</taxon>
        <taxon>Paenibacillus</taxon>
    </lineage>
</organism>
<dbReference type="Pfam" id="PF00392">
    <property type="entry name" value="GntR"/>
    <property type="match status" value="1"/>
</dbReference>
<dbReference type="GO" id="GO:0003700">
    <property type="term" value="F:DNA-binding transcription factor activity"/>
    <property type="evidence" value="ECO:0007669"/>
    <property type="project" value="InterPro"/>
</dbReference>
<dbReference type="AlphaFoldDB" id="A0AA96LI53"/>
<protein>
    <submittedName>
        <fullName evidence="5">GntR family transcriptional regulator</fullName>
    </submittedName>
</protein>
<proteinExistence type="predicted"/>
<dbReference type="InterPro" id="IPR008920">
    <property type="entry name" value="TF_FadR/GntR_C"/>
</dbReference>
<dbReference type="SMART" id="SM00895">
    <property type="entry name" value="FCD"/>
    <property type="match status" value="1"/>
</dbReference>
<sequence>MSYPAAWLQGTSRGEAVACALRLQIIQGAIRPGDVLSENRLAADFETSRSPVREALKTLSGEGLVRLERMGAVVAGLSAEEVEELYDVRFLIESFAQHRLAQGDTTALFGELNRTIDKMELAVRHRDAVEFAGLDFGFHEAIISAAQHKRILHLWNSIRQIVLTVMLITTDEIFSEGTDKLEAVIEKHRAIIRGLESKDPERILAGVREYFADSKKTLHLSLP</sequence>
<evidence type="ECO:0000259" key="4">
    <source>
        <dbReference type="PROSITE" id="PS50949"/>
    </source>
</evidence>
<dbReference type="PANTHER" id="PTHR43537:SF24">
    <property type="entry name" value="GLUCONATE OPERON TRANSCRIPTIONAL REPRESSOR"/>
    <property type="match status" value="1"/>
</dbReference>
<keyword evidence="3" id="KW-0804">Transcription</keyword>
<evidence type="ECO:0000256" key="3">
    <source>
        <dbReference type="ARBA" id="ARBA00023163"/>
    </source>
</evidence>
<dbReference type="PROSITE" id="PS50949">
    <property type="entry name" value="HTH_GNTR"/>
    <property type="match status" value="1"/>
</dbReference>
<gene>
    <name evidence="5" type="ORF">MJA45_27295</name>
</gene>
<keyword evidence="2" id="KW-0238">DNA-binding</keyword>
<reference evidence="5 6" key="1">
    <citation type="submission" date="2022-02" db="EMBL/GenBank/DDBJ databases">
        <title>Paenibacillus sp. MBLB1776 Whole Genome Shotgun Sequencing.</title>
        <authorList>
            <person name="Hwang C.Y."/>
            <person name="Cho E.-S."/>
            <person name="Seo M.-J."/>
        </authorList>
    </citation>
    <scope>NUCLEOTIDE SEQUENCE [LARGE SCALE GENOMIC DNA]</scope>
    <source>
        <strain evidence="5 6">MBLB1776</strain>
    </source>
</reference>
<evidence type="ECO:0000256" key="2">
    <source>
        <dbReference type="ARBA" id="ARBA00023125"/>
    </source>
</evidence>
<dbReference type="InterPro" id="IPR036390">
    <property type="entry name" value="WH_DNA-bd_sf"/>
</dbReference>
<dbReference type="SUPFAM" id="SSF46785">
    <property type="entry name" value="Winged helix' DNA-binding domain"/>
    <property type="match status" value="1"/>
</dbReference>
<dbReference type="GO" id="GO:0003677">
    <property type="term" value="F:DNA binding"/>
    <property type="evidence" value="ECO:0007669"/>
    <property type="project" value="UniProtKB-KW"/>
</dbReference>
<dbReference type="InterPro" id="IPR036388">
    <property type="entry name" value="WH-like_DNA-bd_sf"/>
</dbReference>
<evidence type="ECO:0000313" key="6">
    <source>
        <dbReference type="Proteomes" id="UP001305702"/>
    </source>
</evidence>
<dbReference type="Gene3D" id="1.10.10.10">
    <property type="entry name" value="Winged helix-like DNA-binding domain superfamily/Winged helix DNA-binding domain"/>
    <property type="match status" value="1"/>
</dbReference>
<dbReference type="Proteomes" id="UP001305702">
    <property type="component" value="Chromosome"/>
</dbReference>
<dbReference type="CDD" id="cd07377">
    <property type="entry name" value="WHTH_GntR"/>
    <property type="match status" value="1"/>
</dbReference>
<name>A0AA96LI53_9BACL</name>
<dbReference type="EMBL" id="CP130318">
    <property type="protein sequence ID" value="WNQ14347.1"/>
    <property type="molecule type" value="Genomic_DNA"/>
</dbReference>
<dbReference type="PRINTS" id="PR00035">
    <property type="entry name" value="HTHGNTR"/>
</dbReference>
<keyword evidence="1" id="KW-0805">Transcription regulation</keyword>
<dbReference type="KEGG" id="paun:MJA45_27295"/>